<keyword evidence="1" id="KW-0472">Membrane</keyword>
<evidence type="ECO:0000313" key="2">
    <source>
        <dbReference type="EMBL" id="BET98296.1"/>
    </source>
</evidence>
<keyword evidence="1" id="KW-0812">Transmembrane</keyword>
<sequence>MEKGWSIGEGGGGVGGLAVMGYEVLYALVTPSMVVVVHTLLAITFYLYSPFRILSPAFWGG</sequence>
<gene>
    <name evidence="2" type="ORF">TCT1_32170</name>
</gene>
<organism evidence="2 3">
    <name type="scientific">Xenorhabdus taiwanensis</name>
    <dbReference type="NCBI Taxonomy" id="3085177"/>
    <lineage>
        <taxon>Bacteria</taxon>
        <taxon>Pseudomonadati</taxon>
        <taxon>Pseudomonadota</taxon>
        <taxon>Gammaproteobacteria</taxon>
        <taxon>Enterobacterales</taxon>
        <taxon>Morganellaceae</taxon>
        <taxon>Xenorhabdus</taxon>
    </lineage>
</organism>
<reference evidence="2 3" key="1">
    <citation type="submission" date="2023-10" db="EMBL/GenBank/DDBJ databases">
        <title>Xenorhabdus taiwanensis sp. nov., a symbiotic bacterium associated with the entomopathogenic nematode Steinernema taiwanensis.</title>
        <authorList>
            <person name="Tseng C.T."/>
            <person name="Shu H.Y."/>
            <person name="Chen M.H."/>
            <person name="Fang Y.J."/>
            <person name="Wu T.L."/>
            <person name="Lin Y.C."/>
            <person name="Huang C.J."/>
        </authorList>
    </citation>
    <scope>NUCLEOTIDE SEQUENCE [LARGE SCALE GENOMIC DNA]</scope>
    <source>
        <strain evidence="2 3">TCT-1</strain>
    </source>
</reference>
<dbReference type="EMBL" id="AP028978">
    <property type="protein sequence ID" value="BET98296.1"/>
    <property type="molecule type" value="Genomic_DNA"/>
</dbReference>
<keyword evidence="3" id="KW-1185">Reference proteome</keyword>
<feature type="transmembrane region" description="Helical" evidence="1">
    <location>
        <begin position="24"/>
        <end position="48"/>
    </location>
</feature>
<name>A0ABN7C7A5_9GAMM</name>
<evidence type="ECO:0000313" key="3">
    <source>
        <dbReference type="Proteomes" id="UP001529514"/>
    </source>
</evidence>
<protein>
    <submittedName>
        <fullName evidence="2">Uncharacterized protein</fullName>
    </submittedName>
</protein>
<dbReference type="Proteomes" id="UP001529514">
    <property type="component" value="Chromosome"/>
</dbReference>
<proteinExistence type="predicted"/>
<accession>A0ABN7C7A5</accession>
<evidence type="ECO:0000256" key="1">
    <source>
        <dbReference type="SAM" id="Phobius"/>
    </source>
</evidence>
<keyword evidence="1" id="KW-1133">Transmembrane helix</keyword>